<reference evidence="9 10" key="1">
    <citation type="journal article" date="2015" name="Antonie Van Leeuwenhoek">
        <title>Oricola cellulosilytica gen. nov., sp. nov., a cellulose-degrading bacterium of the family Phyllobacteriaceae isolated from surface seashore water, and emended descriptions of Mesorhizobium loti and Phyllobacterium myrsinacearum.</title>
        <authorList>
            <person name="Hameed A."/>
            <person name="Shahina M."/>
            <person name="Lai W.A."/>
            <person name="Lin S.Y."/>
            <person name="Young L.S."/>
            <person name="Liu Y.C."/>
            <person name="Hsu Y.H."/>
            <person name="Young C.C."/>
        </authorList>
    </citation>
    <scope>NUCLEOTIDE SEQUENCE [LARGE SCALE GENOMIC DNA]</scope>
    <source>
        <strain evidence="9 10">KCTC 52183</strain>
    </source>
</reference>
<sequence>MSLETDIVVTGAGPTALAAALEAASNGYDVILVAPTGTFTDDDHRTTALMMPAIEMLKDFGVWPSLSTSATALSTMRIIDASERLLRAPTVTFDAREIDADAFGYNIPNGALNQSLAAAVERTPAIRRIDAMASSASFDEGSATVALADGQNIRAKLAIAADGKHSVVRQAAGISVREWSYPQTAVVLTFAHARDHRNISTEFHTRTGPFTQVPMRGRRSGLVWVVKPEDADRIAGLDPTSIAEEIEHRLDSILGEVSDVSRPQKWPLSGMISDHFASRRLVLAGQAAHVFPPIGAQGLNLGMRDIMDLGRCLLDAGADPGAARVTDRYNRMRRLDVGTRTGIVDLLNRSLLTGFLPVQLGRSAGLGILAAVSPLRGLVMREGIEPGSGLRALIGEKGLRGRDRAKASHSSWRKAAP</sequence>
<dbReference type="InterPro" id="IPR036188">
    <property type="entry name" value="FAD/NAD-bd_sf"/>
</dbReference>
<dbReference type="NCBIfam" id="NF005691">
    <property type="entry name" value="PRK07494.1"/>
    <property type="match status" value="1"/>
</dbReference>
<evidence type="ECO:0000256" key="3">
    <source>
        <dbReference type="ARBA" id="ARBA00005349"/>
    </source>
</evidence>
<dbReference type="AlphaFoldDB" id="A0A4R0P818"/>
<evidence type="ECO:0000256" key="4">
    <source>
        <dbReference type="ARBA" id="ARBA00022630"/>
    </source>
</evidence>
<dbReference type="InterPro" id="IPR051205">
    <property type="entry name" value="UbiH/COQ6_monooxygenase"/>
</dbReference>
<dbReference type="GO" id="GO:0006744">
    <property type="term" value="P:ubiquinone biosynthetic process"/>
    <property type="evidence" value="ECO:0007669"/>
    <property type="project" value="UniProtKB-UniPathway"/>
</dbReference>
<feature type="domain" description="FAD-binding" evidence="8">
    <location>
        <begin position="4"/>
        <end position="334"/>
    </location>
</feature>
<keyword evidence="4" id="KW-0285">Flavoprotein</keyword>
<dbReference type="RefSeq" id="WP_131570133.1">
    <property type="nucleotide sequence ID" value="NZ_JAINFK010000005.1"/>
</dbReference>
<dbReference type="Proteomes" id="UP000291301">
    <property type="component" value="Unassembled WGS sequence"/>
</dbReference>
<dbReference type="InterPro" id="IPR010971">
    <property type="entry name" value="UbiH/COQ6"/>
</dbReference>
<comment type="caution">
    <text evidence="9">The sequence shown here is derived from an EMBL/GenBank/DDBJ whole genome shotgun (WGS) entry which is preliminary data.</text>
</comment>
<evidence type="ECO:0000256" key="2">
    <source>
        <dbReference type="ARBA" id="ARBA00004749"/>
    </source>
</evidence>
<keyword evidence="5" id="KW-0274">FAD</keyword>
<dbReference type="EMBL" id="SJST01000006">
    <property type="protein sequence ID" value="TCD13179.1"/>
    <property type="molecule type" value="Genomic_DNA"/>
</dbReference>
<evidence type="ECO:0000313" key="9">
    <source>
        <dbReference type="EMBL" id="TCD13179.1"/>
    </source>
</evidence>
<dbReference type="InterPro" id="IPR002938">
    <property type="entry name" value="FAD-bd"/>
</dbReference>
<dbReference type="Pfam" id="PF01494">
    <property type="entry name" value="FAD_binding_3"/>
    <property type="match status" value="1"/>
</dbReference>
<name>A0A4R0P818_9HYPH</name>
<proteinExistence type="inferred from homology"/>
<evidence type="ECO:0000256" key="1">
    <source>
        <dbReference type="ARBA" id="ARBA00001974"/>
    </source>
</evidence>
<organism evidence="9 10">
    <name type="scientific">Oricola cellulosilytica</name>
    <dbReference type="NCBI Taxonomy" id="1429082"/>
    <lineage>
        <taxon>Bacteria</taxon>
        <taxon>Pseudomonadati</taxon>
        <taxon>Pseudomonadota</taxon>
        <taxon>Alphaproteobacteria</taxon>
        <taxon>Hyphomicrobiales</taxon>
        <taxon>Ahrensiaceae</taxon>
        <taxon>Oricola</taxon>
    </lineage>
</organism>
<dbReference type="NCBIfam" id="TIGR01988">
    <property type="entry name" value="Ubi-OHases"/>
    <property type="match status" value="1"/>
</dbReference>
<comment type="cofactor">
    <cofactor evidence="1">
        <name>FAD</name>
        <dbReference type="ChEBI" id="CHEBI:57692"/>
    </cofactor>
</comment>
<protein>
    <submittedName>
        <fullName evidence="9">UbiH/UbiF family hydroxylase</fullName>
    </submittedName>
</protein>
<dbReference type="GO" id="GO:0016705">
    <property type="term" value="F:oxidoreductase activity, acting on paired donors, with incorporation or reduction of molecular oxygen"/>
    <property type="evidence" value="ECO:0007669"/>
    <property type="project" value="InterPro"/>
</dbReference>
<keyword evidence="7" id="KW-0503">Monooxygenase</keyword>
<dbReference type="OrthoDB" id="9796623at2"/>
<dbReference type="GO" id="GO:0071949">
    <property type="term" value="F:FAD binding"/>
    <property type="evidence" value="ECO:0007669"/>
    <property type="project" value="InterPro"/>
</dbReference>
<evidence type="ECO:0000259" key="8">
    <source>
        <dbReference type="Pfam" id="PF01494"/>
    </source>
</evidence>
<gene>
    <name evidence="9" type="ORF">E0D97_14345</name>
</gene>
<dbReference type="PRINTS" id="PR00420">
    <property type="entry name" value="RNGMNOXGNASE"/>
</dbReference>
<dbReference type="GO" id="GO:0004497">
    <property type="term" value="F:monooxygenase activity"/>
    <property type="evidence" value="ECO:0007669"/>
    <property type="project" value="UniProtKB-KW"/>
</dbReference>
<comment type="pathway">
    <text evidence="2">Cofactor biosynthesis; ubiquinone biosynthesis.</text>
</comment>
<evidence type="ECO:0000256" key="5">
    <source>
        <dbReference type="ARBA" id="ARBA00022827"/>
    </source>
</evidence>
<dbReference type="PANTHER" id="PTHR43876">
    <property type="entry name" value="UBIQUINONE BIOSYNTHESIS MONOOXYGENASE COQ6, MITOCHONDRIAL"/>
    <property type="match status" value="1"/>
</dbReference>
<dbReference type="PANTHER" id="PTHR43876:SF7">
    <property type="entry name" value="UBIQUINONE BIOSYNTHESIS MONOOXYGENASE COQ6, MITOCHONDRIAL"/>
    <property type="match status" value="1"/>
</dbReference>
<keyword evidence="6" id="KW-0560">Oxidoreductase</keyword>
<comment type="similarity">
    <text evidence="3">Belongs to the UbiH/COQ6 family.</text>
</comment>
<keyword evidence="10" id="KW-1185">Reference proteome</keyword>
<dbReference type="SUPFAM" id="SSF51905">
    <property type="entry name" value="FAD/NAD(P)-binding domain"/>
    <property type="match status" value="1"/>
</dbReference>
<dbReference type="Gene3D" id="3.50.50.60">
    <property type="entry name" value="FAD/NAD(P)-binding domain"/>
    <property type="match status" value="2"/>
</dbReference>
<dbReference type="UniPathway" id="UPA00232"/>
<evidence type="ECO:0000313" key="10">
    <source>
        <dbReference type="Proteomes" id="UP000291301"/>
    </source>
</evidence>
<evidence type="ECO:0000256" key="7">
    <source>
        <dbReference type="ARBA" id="ARBA00023033"/>
    </source>
</evidence>
<evidence type="ECO:0000256" key="6">
    <source>
        <dbReference type="ARBA" id="ARBA00023002"/>
    </source>
</evidence>
<accession>A0A4R0P818</accession>